<organism evidence="1 2">
    <name type="scientific">Lithospermum erythrorhizon</name>
    <name type="common">Purple gromwell</name>
    <name type="synonym">Lithospermum officinale var. erythrorhizon</name>
    <dbReference type="NCBI Taxonomy" id="34254"/>
    <lineage>
        <taxon>Eukaryota</taxon>
        <taxon>Viridiplantae</taxon>
        <taxon>Streptophyta</taxon>
        <taxon>Embryophyta</taxon>
        <taxon>Tracheophyta</taxon>
        <taxon>Spermatophyta</taxon>
        <taxon>Magnoliopsida</taxon>
        <taxon>eudicotyledons</taxon>
        <taxon>Gunneridae</taxon>
        <taxon>Pentapetalae</taxon>
        <taxon>asterids</taxon>
        <taxon>lamiids</taxon>
        <taxon>Boraginales</taxon>
        <taxon>Boraginaceae</taxon>
        <taxon>Boraginoideae</taxon>
        <taxon>Lithospermeae</taxon>
        <taxon>Lithospermum</taxon>
    </lineage>
</organism>
<evidence type="ECO:0000313" key="2">
    <source>
        <dbReference type="Proteomes" id="UP001454036"/>
    </source>
</evidence>
<proteinExistence type="predicted"/>
<evidence type="ECO:0000313" key="1">
    <source>
        <dbReference type="EMBL" id="GAA0147643.1"/>
    </source>
</evidence>
<comment type="caution">
    <text evidence="1">The sequence shown here is derived from an EMBL/GenBank/DDBJ whole genome shotgun (WGS) entry which is preliminary data.</text>
</comment>
<protein>
    <submittedName>
        <fullName evidence="1">Uncharacterized protein</fullName>
    </submittedName>
</protein>
<reference evidence="1 2" key="1">
    <citation type="submission" date="2024-01" db="EMBL/GenBank/DDBJ databases">
        <title>The complete chloroplast genome sequence of Lithospermum erythrorhizon: insights into the phylogenetic relationship among Boraginaceae species and the maternal lineages of purple gromwells.</title>
        <authorList>
            <person name="Okada T."/>
            <person name="Watanabe K."/>
        </authorList>
    </citation>
    <scope>NUCLEOTIDE SEQUENCE [LARGE SCALE GENOMIC DNA]</scope>
</reference>
<dbReference type="Proteomes" id="UP001454036">
    <property type="component" value="Unassembled WGS sequence"/>
</dbReference>
<accession>A0AAV3P8X2</accession>
<dbReference type="SUPFAM" id="SSF56112">
    <property type="entry name" value="Protein kinase-like (PK-like)"/>
    <property type="match status" value="1"/>
</dbReference>
<gene>
    <name evidence="1" type="ORF">LIER_07294</name>
</gene>
<dbReference type="InterPro" id="IPR011009">
    <property type="entry name" value="Kinase-like_dom_sf"/>
</dbReference>
<dbReference type="Gene3D" id="1.10.510.10">
    <property type="entry name" value="Transferase(Phosphotransferase) domain 1"/>
    <property type="match status" value="1"/>
</dbReference>
<dbReference type="PANTHER" id="PTHR35118:SF2">
    <property type="entry name" value="PROTEIN KINASE DOMAIN-CONTAINING PROTEIN"/>
    <property type="match status" value="1"/>
</dbReference>
<name>A0AAV3P8X2_LITER</name>
<keyword evidence="2" id="KW-1185">Reference proteome</keyword>
<dbReference type="AlphaFoldDB" id="A0AAV3P8X2"/>
<dbReference type="EMBL" id="BAABME010001112">
    <property type="protein sequence ID" value="GAA0147643.1"/>
    <property type="molecule type" value="Genomic_DNA"/>
</dbReference>
<dbReference type="PANTHER" id="PTHR35118">
    <property type="entry name" value="KINASE FAMILY PROTEIN"/>
    <property type="match status" value="1"/>
</dbReference>
<sequence>MRLGHHRSNHNSQSGQSFTGSFREAEAGQLHNDVDSFTTSSLSGSFRNYETGSSTSSKHIPTSRKVNKALKTYASQLTDLNLFTKSVEEWVMENSFAESATPEAYFRAPFTIDELRQLDFALEGVPFQQLFRMPCSPCISDHLKEEEYLALEDFMHTIASGLWHTFWHKNKPFPCSISCPRHPGSRFYTVEKAIARRRLETLSGVALMSKPSSHLHWDDIVEFALFKPDIMMGNELGLSSSIICQALFYGIHILLSQSLNKQNAVASDSVFILVVDSRCGGVVKLEGDFSKLEIDLNDPYNCIAEWIKCHADVKVSPVDRIWNKLGNANWGDFGTLQLLLATFYSLEQWHGPPRRSISSLAAKHMNRLQQRRMECFHIENETDLVHSQEHTSVDDGFKENHHVDHQKHNNQHSHLMLQQGEVLSLEDQHQDHKSFQIQDSMVKDYSCSYIAVAIEFPEELLSLYIGAHPSRLGASLEDMNLWYKVQRQTKVLNILKEQGISSKHLPQIVASGRVLHPGHCEKQSPKGLCDHPWCGKQILVTYPLGEPLSSIVAHDGPLSSEDAIRCCRDCLAALRSAKMANIQHGDICPDNILRVVDEHRANGEISYYILVSWGRAVLEDRDSPAINLQFSSAYALQHGKLCPSSDAESLIYLIFFLCGGTMQQQDSIESALLWKQTWWAERRVQQLLGEVSPILKAFADYIGNLCSTPYPVDYDVWVKRLSRAVDSSPEKGKTVESLSSIAMTVESLSSMDIAESSRTSGGAYSS</sequence>